<dbReference type="GO" id="GO:0000287">
    <property type="term" value="F:magnesium ion binding"/>
    <property type="evidence" value="ECO:0007669"/>
    <property type="project" value="TreeGrafter"/>
</dbReference>
<evidence type="ECO:0000313" key="11">
    <source>
        <dbReference type="Proteomes" id="UP000053127"/>
    </source>
</evidence>
<comment type="function">
    <text evidence="7">Catalyzes the anaerobic formation of alpha-ketobutyrate and ammonia from threonine in a two-step reaction. The first step involved a dehydration of threonine and a production of enamine intermediates (aminocrotonate), which tautomerizes to its imine form (iminobutyrate). Both intermediates are unstable and short-lived. The second step is the nonenzymatic hydrolysis of the enamine/imine intermediates to form 2-ketobutyrate and free ammonia. In the low water environment of the cell, the second step is accelerated by RidA.</text>
</comment>
<dbReference type="Gene3D" id="3.40.50.1100">
    <property type="match status" value="2"/>
</dbReference>
<dbReference type="GO" id="GO:0004794">
    <property type="term" value="F:threonine deaminase activity"/>
    <property type="evidence" value="ECO:0007669"/>
    <property type="project" value="UniProtKB-EC"/>
</dbReference>
<dbReference type="FunFam" id="3.40.50.1100:FF:000007">
    <property type="entry name" value="L-threonine dehydratase catabolic TdcB"/>
    <property type="match status" value="1"/>
</dbReference>
<dbReference type="RefSeq" id="WP_067125538.1">
    <property type="nucleotide sequence ID" value="NZ_KQ948213.1"/>
</dbReference>
<evidence type="ECO:0000313" key="10">
    <source>
        <dbReference type="EMBL" id="KUN03885.1"/>
    </source>
</evidence>
<dbReference type="PANTHER" id="PTHR43050">
    <property type="entry name" value="SERINE / THREONINE RACEMASE FAMILY MEMBER"/>
    <property type="match status" value="1"/>
</dbReference>
<dbReference type="GO" id="GO:0030378">
    <property type="term" value="F:serine racemase activity"/>
    <property type="evidence" value="ECO:0007669"/>
    <property type="project" value="TreeGrafter"/>
</dbReference>
<comment type="cofactor">
    <cofactor evidence="2">
        <name>pyridoxal 5'-phosphate</name>
        <dbReference type="ChEBI" id="CHEBI:597326"/>
    </cofactor>
</comment>
<protein>
    <recommendedName>
        <fullName evidence="4">threonine ammonia-lyase</fullName>
        <ecNumber evidence="4">4.3.1.19</ecNumber>
    </recommendedName>
    <alternativeName>
        <fullName evidence="8">Threonine deaminase</fullName>
    </alternativeName>
</protein>
<dbReference type="SUPFAM" id="SSF53686">
    <property type="entry name" value="Tryptophan synthase beta subunit-like PLP-dependent enzymes"/>
    <property type="match status" value="1"/>
</dbReference>
<dbReference type="FunFam" id="3.40.50.1100:FF:000005">
    <property type="entry name" value="Threonine dehydratase catabolic"/>
    <property type="match status" value="1"/>
</dbReference>
<keyword evidence="5" id="KW-0663">Pyridoxal phosphate</keyword>
<evidence type="ECO:0000256" key="6">
    <source>
        <dbReference type="ARBA" id="ARBA00023239"/>
    </source>
</evidence>
<reference evidence="10 11" key="1">
    <citation type="submission" date="2015-10" db="EMBL/GenBank/DDBJ databases">
        <title>Draft genome sequence of Streptomyces yokosukanensis DSM 40224, type strain for the species Streptomyces yokosukanensis.</title>
        <authorList>
            <person name="Ruckert C."/>
            <person name="Winkler A."/>
            <person name="Kalinowski J."/>
            <person name="Kampfer P."/>
            <person name="Glaeser S."/>
        </authorList>
    </citation>
    <scope>NUCLEOTIDE SEQUENCE [LARGE SCALE GENOMIC DNA]</scope>
    <source>
        <strain evidence="10 11">DSM 40224</strain>
    </source>
</reference>
<comment type="catalytic activity">
    <reaction evidence="1">
        <text>L-threonine = 2-oxobutanoate + NH4(+)</text>
        <dbReference type="Rhea" id="RHEA:22108"/>
        <dbReference type="ChEBI" id="CHEBI:16763"/>
        <dbReference type="ChEBI" id="CHEBI:28938"/>
        <dbReference type="ChEBI" id="CHEBI:57926"/>
        <dbReference type="EC" id="4.3.1.19"/>
    </reaction>
</comment>
<sequence>MSQPAESPLVGVGEIVAATRRSAGLIRRTPMLPLDVPASEKAGPTERRPDLLLKAEHLQLLGSFKVRGAFNAVASLPEEVRARGVITFSSGNHGKAVAHAAALHGVKATVVMPDTAPAVKIDGVRALGATVELVPPERRDIHPYELAARSGAQVVHPFDARDVIAGQGTLGLEILQQAPDLSAVLVPVSGGGLISGVAVAIKTLRPDVRVIGVEPELAADAAVSLRTGERAVWPTEDVYRTRADGLRATSLGALPWEHIRRLVDDIVTVSEDDISRALRCLACHGKQVVEPSGAVAPAALLFGSFVPPAGAGPVVAVVSGGNVDPAVVSSVLATPL</sequence>
<accession>A0A101P2U2</accession>
<evidence type="ECO:0000256" key="1">
    <source>
        <dbReference type="ARBA" id="ARBA00001274"/>
    </source>
</evidence>
<dbReference type="GO" id="GO:0070179">
    <property type="term" value="P:D-serine biosynthetic process"/>
    <property type="evidence" value="ECO:0007669"/>
    <property type="project" value="TreeGrafter"/>
</dbReference>
<dbReference type="GO" id="GO:0003941">
    <property type="term" value="F:L-serine ammonia-lyase activity"/>
    <property type="evidence" value="ECO:0007669"/>
    <property type="project" value="TreeGrafter"/>
</dbReference>
<dbReference type="AlphaFoldDB" id="A0A101P2U2"/>
<organism evidence="10 11">
    <name type="scientific">Streptomyces yokosukanensis</name>
    <dbReference type="NCBI Taxonomy" id="67386"/>
    <lineage>
        <taxon>Bacteria</taxon>
        <taxon>Bacillati</taxon>
        <taxon>Actinomycetota</taxon>
        <taxon>Actinomycetes</taxon>
        <taxon>Kitasatosporales</taxon>
        <taxon>Streptomycetaceae</taxon>
        <taxon>Streptomyces</taxon>
    </lineage>
</organism>
<evidence type="ECO:0000256" key="4">
    <source>
        <dbReference type="ARBA" id="ARBA00012096"/>
    </source>
</evidence>
<dbReference type="OrthoDB" id="9811476at2"/>
<evidence type="ECO:0000256" key="2">
    <source>
        <dbReference type="ARBA" id="ARBA00001933"/>
    </source>
</evidence>
<gene>
    <name evidence="10" type="ORF">AQI95_20790</name>
</gene>
<evidence type="ECO:0000259" key="9">
    <source>
        <dbReference type="Pfam" id="PF00291"/>
    </source>
</evidence>
<dbReference type="Pfam" id="PF00291">
    <property type="entry name" value="PALP"/>
    <property type="match status" value="1"/>
</dbReference>
<evidence type="ECO:0000256" key="5">
    <source>
        <dbReference type="ARBA" id="ARBA00022898"/>
    </source>
</evidence>
<dbReference type="STRING" id="67386.AQI95_20790"/>
<evidence type="ECO:0000256" key="3">
    <source>
        <dbReference type="ARBA" id="ARBA00010869"/>
    </source>
</evidence>
<comment type="caution">
    <text evidence="10">The sequence shown here is derived from an EMBL/GenBank/DDBJ whole genome shotgun (WGS) entry which is preliminary data.</text>
</comment>
<dbReference type="PANTHER" id="PTHR43050:SF1">
    <property type="entry name" value="SERINE RACEMASE"/>
    <property type="match status" value="1"/>
</dbReference>
<dbReference type="InterPro" id="IPR036052">
    <property type="entry name" value="TrpB-like_PALP_sf"/>
</dbReference>
<keyword evidence="6" id="KW-0456">Lyase</keyword>
<comment type="similarity">
    <text evidence="3">Belongs to the serine/threonine dehydratase family.</text>
</comment>
<feature type="domain" description="Tryptophan synthase beta chain-like PALP" evidence="9">
    <location>
        <begin position="25"/>
        <end position="320"/>
    </location>
</feature>
<name>A0A101P2U2_9ACTN</name>
<dbReference type="GO" id="GO:0018114">
    <property type="term" value="F:threonine racemase activity"/>
    <property type="evidence" value="ECO:0007669"/>
    <property type="project" value="TreeGrafter"/>
</dbReference>
<dbReference type="GO" id="GO:0030170">
    <property type="term" value="F:pyridoxal phosphate binding"/>
    <property type="evidence" value="ECO:0007669"/>
    <property type="project" value="TreeGrafter"/>
</dbReference>
<dbReference type="EC" id="4.3.1.19" evidence="4"/>
<dbReference type="GO" id="GO:0005524">
    <property type="term" value="F:ATP binding"/>
    <property type="evidence" value="ECO:0007669"/>
    <property type="project" value="TreeGrafter"/>
</dbReference>
<dbReference type="Proteomes" id="UP000053127">
    <property type="component" value="Unassembled WGS sequence"/>
</dbReference>
<evidence type="ECO:0000256" key="8">
    <source>
        <dbReference type="ARBA" id="ARBA00031427"/>
    </source>
</evidence>
<keyword evidence="11" id="KW-1185">Reference proteome</keyword>
<evidence type="ECO:0000256" key="7">
    <source>
        <dbReference type="ARBA" id="ARBA00025527"/>
    </source>
</evidence>
<dbReference type="CDD" id="cd01562">
    <property type="entry name" value="Thr-dehyd"/>
    <property type="match status" value="1"/>
</dbReference>
<dbReference type="InterPro" id="IPR001926">
    <property type="entry name" value="TrpB-like_PALP"/>
</dbReference>
<proteinExistence type="inferred from homology"/>
<dbReference type="EMBL" id="LMWN01000032">
    <property type="protein sequence ID" value="KUN03885.1"/>
    <property type="molecule type" value="Genomic_DNA"/>
</dbReference>